<dbReference type="GO" id="GO:0046872">
    <property type="term" value="F:metal ion binding"/>
    <property type="evidence" value="ECO:0007669"/>
    <property type="project" value="UniProtKB-KW"/>
</dbReference>
<dbReference type="GO" id="GO:0003824">
    <property type="term" value="F:catalytic activity"/>
    <property type="evidence" value="ECO:0007669"/>
    <property type="project" value="InterPro"/>
</dbReference>
<gene>
    <name evidence="5" type="ORF">C8N38_106196</name>
</gene>
<dbReference type="AlphaFoldDB" id="A0A8E2VJS6"/>
<name>A0A8E2VJS6_9RHOB</name>
<dbReference type="InterPro" id="IPR040086">
    <property type="entry name" value="MJ0683-like"/>
</dbReference>
<keyword evidence="1" id="KW-0479">Metal-binding</keyword>
<keyword evidence="3" id="KW-0411">Iron-sulfur</keyword>
<dbReference type="InterPro" id="IPR058240">
    <property type="entry name" value="rSAM_sf"/>
</dbReference>
<evidence type="ECO:0000313" key="5">
    <source>
        <dbReference type="EMBL" id="PTW49934.1"/>
    </source>
</evidence>
<reference evidence="5 6" key="1">
    <citation type="submission" date="2018-04" db="EMBL/GenBank/DDBJ databases">
        <title>Genomic Encyclopedia of Archaeal and Bacterial Type Strains, Phase II (KMG-II): from individual species to whole genera.</title>
        <authorList>
            <person name="Goeker M."/>
        </authorList>
    </citation>
    <scope>NUCLEOTIDE SEQUENCE [LARGE SCALE GENOMIC DNA]</scope>
    <source>
        <strain evidence="5 6">DSM 19783</strain>
    </source>
</reference>
<dbReference type="PROSITE" id="PS51918">
    <property type="entry name" value="RADICAL_SAM"/>
    <property type="match status" value="1"/>
</dbReference>
<dbReference type="PANTHER" id="PTHR43432:SF3">
    <property type="entry name" value="SLR0285 PROTEIN"/>
    <property type="match status" value="1"/>
</dbReference>
<comment type="caution">
    <text evidence="5">The sequence shown here is derived from an EMBL/GenBank/DDBJ whole genome shotgun (WGS) entry which is preliminary data.</text>
</comment>
<evidence type="ECO:0000256" key="3">
    <source>
        <dbReference type="ARBA" id="ARBA00023014"/>
    </source>
</evidence>
<dbReference type="Gene3D" id="3.80.30.30">
    <property type="match status" value="1"/>
</dbReference>
<dbReference type="GO" id="GO:0051536">
    <property type="term" value="F:iron-sulfur cluster binding"/>
    <property type="evidence" value="ECO:0007669"/>
    <property type="project" value="UniProtKB-KW"/>
</dbReference>
<evidence type="ECO:0000256" key="1">
    <source>
        <dbReference type="ARBA" id="ARBA00022723"/>
    </source>
</evidence>
<feature type="domain" description="Radical SAM core" evidence="4">
    <location>
        <begin position="1"/>
        <end position="153"/>
    </location>
</feature>
<protein>
    <submittedName>
        <fullName evidence="5">Radical SAM family protein</fullName>
    </submittedName>
</protein>
<evidence type="ECO:0000313" key="6">
    <source>
        <dbReference type="Proteomes" id="UP000244037"/>
    </source>
</evidence>
<proteinExistence type="predicted"/>
<dbReference type="InterPro" id="IPR007197">
    <property type="entry name" value="rSAM"/>
</dbReference>
<keyword evidence="6" id="KW-1185">Reference proteome</keyword>
<evidence type="ECO:0000259" key="4">
    <source>
        <dbReference type="PROSITE" id="PS51918"/>
    </source>
</evidence>
<evidence type="ECO:0000256" key="2">
    <source>
        <dbReference type="ARBA" id="ARBA00023004"/>
    </source>
</evidence>
<dbReference type="PANTHER" id="PTHR43432">
    <property type="entry name" value="SLR0285 PROTEIN"/>
    <property type="match status" value="1"/>
</dbReference>
<organism evidence="5 6">
    <name type="scientific">Rhodovulum kholense</name>
    <dbReference type="NCBI Taxonomy" id="453584"/>
    <lineage>
        <taxon>Bacteria</taxon>
        <taxon>Pseudomonadati</taxon>
        <taxon>Pseudomonadota</taxon>
        <taxon>Alphaproteobacteria</taxon>
        <taxon>Rhodobacterales</taxon>
        <taxon>Paracoccaceae</taxon>
        <taxon>Rhodovulum</taxon>
    </lineage>
</organism>
<dbReference type="Pfam" id="PF04055">
    <property type="entry name" value="Radical_SAM"/>
    <property type="match status" value="1"/>
</dbReference>
<accession>A0A8E2VJS6</accession>
<dbReference type="SUPFAM" id="SSF102114">
    <property type="entry name" value="Radical SAM enzymes"/>
    <property type="match status" value="1"/>
</dbReference>
<sequence length="211" mass="23386">MRGLLEVLRDFRHPVAVVTKGALIERDLDLLAELAELDLVRVGISVTTLDRDLSRRLEPRAPAPERRLQTIERLAAAGVPVRVMVAPVIPALTDPELEAILARARAAGAGAASWIMLRLPREVGPLFSDWLARHYPDRAGRVLARLREMHGGEIYSPDWGRRMRGEGPYAEIVAQRFRLTVARLGLATAQPELSTALFRVPPRAGDQLSLF</sequence>
<dbReference type="EMBL" id="QAYC01000006">
    <property type="protein sequence ID" value="PTW49934.1"/>
    <property type="molecule type" value="Genomic_DNA"/>
</dbReference>
<dbReference type="Proteomes" id="UP000244037">
    <property type="component" value="Unassembled WGS sequence"/>
</dbReference>
<keyword evidence="2" id="KW-0408">Iron</keyword>